<feature type="compositionally biased region" description="Polar residues" evidence="1">
    <location>
        <begin position="91"/>
        <end position="101"/>
    </location>
</feature>
<evidence type="ECO:0000256" key="1">
    <source>
        <dbReference type="SAM" id="MobiDB-lite"/>
    </source>
</evidence>
<sequence length="150" mass="16397">MYDGLKEIPSMKSADARGGHHRNLRTVCLSDASRVFVACCPQARIDDLPRRRETRPGWSRHDTPISSSGAGIDRELEQDVSGRRWPPGLSTRLTNGWTRSKPSAPGRLRHLVTPGHIRSGDTAEFPKPGDGGARIGGKSPKEGDGHLTER</sequence>
<protein>
    <submittedName>
        <fullName evidence="2">Uncharacterized protein</fullName>
    </submittedName>
</protein>
<dbReference type="AlphaFoldDB" id="A0AAE1AA61"/>
<feature type="region of interest" description="Disordered" evidence="1">
    <location>
        <begin position="51"/>
        <end position="150"/>
    </location>
</feature>
<dbReference type="Proteomes" id="UP001283361">
    <property type="component" value="Unassembled WGS sequence"/>
</dbReference>
<evidence type="ECO:0000313" key="3">
    <source>
        <dbReference type="Proteomes" id="UP001283361"/>
    </source>
</evidence>
<evidence type="ECO:0000313" key="2">
    <source>
        <dbReference type="EMBL" id="KAK3784130.1"/>
    </source>
</evidence>
<feature type="compositionally biased region" description="Basic and acidic residues" evidence="1">
    <location>
        <begin position="51"/>
        <end position="63"/>
    </location>
</feature>
<feature type="compositionally biased region" description="Basic and acidic residues" evidence="1">
    <location>
        <begin position="139"/>
        <end position="150"/>
    </location>
</feature>
<gene>
    <name evidence="2" type="ORF">RRG08_030921</name>
</gene>
<accession>A0AAE1AA61</accession>
<feature type="compositionally biased region" description="Basic and acidic residues" evidence="1">
    <location>
        <begin position="72"/>
        <end position="82"/>
    </location>
</feature>
<name>A0AAE1AA61_9GAST</name>
<keyword evidence="3" id="KW-1185">Reference proteome</keyword>
<comment type="caution">
    <text evidence="2">The sequence shown here is derived from an EMBL/GenBank/DDBJ whole genome shotgun (WGS) entry which is preliminary data.</text>
</comment>
<feature type="region of interest" description="Disordered" evidence="1">
    <location>
        <begin position="1"/>
        <end position="20"/>
    </location>
</feature>
<proteinExistence type="predicted"/>
<organism evidence="2 3">
    <name type="scientific">Elysia crispata</name>
    <name type="common">lettuce slug</name>
    <dbReference type="NCBI Taxonomy" id="231223"/>
    <lineage>
        <taxon>Eukaryota</taxon>
        <taxon>Metazoa</taxon>
        <taxon>Spiralia</taxon>
        <taxon>Lophotrochozoa</taxon>
        <taxon>Mollusca</taxon>
        <taxon>Gastropoda</taxon>
        <taxon>Heterobranchia</taxon>
        <taxon>Euthyneura</taxon>
        <taxon>Panpulmonata</taxon>
        <taxon>Sacoglossa</taxon>
        <taxon>Placobranchoidea</taxon>
        <taxon>Plakobranchidae</taxon>
        <taxon>Elysia</taxon>
    </lineage>
</organism>
<reference evidence="2" key="1">
    <citation type="journal article" date="2023" name="G3 (Bethesda)">
        <title>A reference genome for the long-term kleptoplast-retaining sea slug Elysia crispata morphotype clarki.</title>
        <authorList>
            <person name="Eastman K.E."/>
            <person name="Pendleton A.L."/>
            <person name="Shaikh M.A."/>
            <person name="Suttiyut T."/>
            <person name="Ogas R."/>
            <person name="Tomko P."/>
            <person name="Gavelis G."/>
            <person name="Widhalm J.R."/>
            <person name="Wisecaver J.H."/>
        </authorList>
    </citation>
    <scope>NUCLEOTIDE SEQUENCE</scope>
    <source>
        <strain evidence="2">ECLA1</strain>
    </source>
</reference>
<dbReference type="EMBL" id="JAWDGP010002306">
    <property type="protein sequence ID" value="KAK3784130.1"/>
    <property type="molecule type" value="Genomic_DNA"/>
</dbReference>